<dbReference type="GeneID" id="54412353"/>
<feature type="compositionally biased region" description="Polar residues" evidence="2">
    <location>
        <begin position="13"/>
        <end position="28"/>
    </location>
</feature>
<proteinExistence type="predicted"/>
<gene>
    <name evidence="3" type="ORF">P153DRAFT_401644</name>
</gene>
<organism evidence="3 4">
    <name type="scientific">Dothidotthia symphoricarpi CBS 119687</name>
    <dbReference type="NCBI Taxonomy" id="1392245"/>
    <lineage>
        <taxon>Eukaryota</taxon>
        <taxon>Fungi</taxon>
        <taxon>Dikarya</taxon>
        <taxon>Ascomycota</taxon>
        <taxon>Pezizomycotina</taxon>
        <taxon>Dothideomycetes</taxon>
        <taxon>Pleosporomycetidae</taxon>
        <taxon>Pleosporales</taxon>
        <taxon>Dothidotthiaceae</taxon>
        <taxon>Dothidotthia</taxon>
    </lineage>
</organism>
<dbReference type="EMBL" id="ML977522">
    <property type="protein sequence ID" value="KAF2123737.1"/>
    <property type="molecule type" value="Genomic_DNA"/>
</dbReference>
<evidence type="ECO:0000256" key="1">
    <source>
        <dbReference type="SAM" id="Coils"/>
    </source>
</evidence>
<keyword evidence="1" id="KW-0175">Coiled coil</keyword>
<dbReference type="AlphaFoldDB" id="A0A6A5ZY82"/>
<protein>
    <submittedName>
        <fullName evidence="3">Uncharacterized protein</fullName>
    </submittedName>
</protein>
<accession>A0A6A5ZY82</accession>
<feature type="coiled-coil region" evidence="1">
    <location>
        <begin position="166"/>
        <end position="239"/>
    </location>
</feature>
<name>A0A6A5ZY82_9PLEO</name>
<evidence type="ECO:0000313" key="4">
    <source>
        <dbReference type="Proteomes" id="UP000799771"/>
    </source>
</evidence>
<reference evidence="3" key="1">
    <citation type="journal article" date="2020" name="Stud. Mycol.">
        <title>101 Dothideomycetes genomes: a test case for predicting lifestyles and emergence of pathogens.</title>
        <authorList>
            <person name="Haridas S."/>
            <person name="Albert R."/>
            <person name="Binder M."/>
            <person name="Bloem J."/>
            <person name="Labutti K."/>
            <person name="Salamov A."/>
            <person name="Andreopoulos B."/>
            <person name="Baker S."/>
            <person name="Barry K."/>
            <person name="Bills G."/>
            <person name="Bluhm B."/>
            <person name="Cannon C."/>
            <person name="Castanera R."/>
            <person name="Culley D."/>
            <person name="Daum C."/>
            <person name="Ezra D."/>
            <person name="Gonzalez J."/>
            <person name="Henrissat B."/>
            <person name="Kuo A."/>
            <person name="Liang C."/>
            <person name="Lipzen A."/>
            <person name="Lutzoni F."/>
            <person name="Magnuson J."/>
            <person name="Mondo S."/>
            <person name="Nolan M."/>
            <person name="Ohm R."/>
            <person name="Pangilinan J."/>
            <person name="Park H.-J."/>
            <person name="Ramirez L."/>
            <person name="Alfaro M."/>
            <person name="Sun H."/>
            <person name="Tritt A."/>
            <person name="Yoshinaga Y."/>
            <person name="Zwiers L.-H."/>
            <person name="Turgeon B."/>
            <person name="Goodwin S."/>
            <person name="Spatafora J."/>
            <person name="Crous P."/>
            <person name="Grigoriev I."/>
        </authorList>
    </citation>
    <scope>NUCLEOTIDE SEQUENCE</scope>
    <source>
        <strain evidence="3">CBS 119687</strain>
    </source>
</reference>
<feature type="region of interest" description="Disordered" evidence="2">
    <location>
        <begin position="1"/>
        <end position="30"/>
    </location>
</feature>
<evidence type="ECO:0000313" key="3">
    <source>
        <dbReference type="EMBL" id="KAF2123737.1"/>
    </source>
</evidence>
<dbReference type="RefSeq" id="XP_033518131.1">
    <property type="nucleotide sequence ID" value="XM_033671921.1"/>
</dbReference>
<evidence type="ECO:0000256" key="2">
    <source>
        <dbReference type="SAM" id="MobiDB-lite"/>
    </source>
</evidence>
<sequence length="412" mass="47800">MSDENKSQETDATDQNAAGSRSAISNYTPPDPIEVQNYAAGIARLKGFQVAYNENVITESRFRRMYNQAQDTVRVADMNAIHWQEQAKSWHGETLKFHGMLQEQKVVNDRLQQEVRLGLAVVRQVVGKMPSVTADQHQAMIEKLGNVTLDERDGLEEYELSDKDLVDILLQRLDKAVQEEARLREEVTVDERDRRLKIQEMKDKVKDAETTLLSKDREIKQLQKEVLVLKDNLAKAEQNSDQGPIQRAPSDEVKNLTHALQDMYIFYITASTALTVIYSLAHIWRPANVVCELERKGMWYIKHQLFVYSIVMTDPESGLLSHHPEVRKTIWAAVSAMPELQEKTEDSFWRRFGVSRLLRLPEGMKRQAEDWRKLREFIEKEARTTNETRWKTLHDHWQTSWAESRPSGEKDV</sequence>
<keyword evidence="4" id="KW-1185">Reference proteome</keyword>
<dbReference type="Proteomes" id="UP000799771">
    <property type="component" value="Unassembled WGS sequence"/>
</dbReference>